<dbReference type="InterPro" id="IPR001647">
    <property type="entry name" value="HTH_TetR"/>
</dbReference>
<comment type="caution">
    <text evidence="6">The sequence shown here is derived from an EMBL/GenBank/DDBJ whole genome shotgun (WGS) entry which is preliminary data.</text>
</comment>
<dbReference type="PRINTS" id="PR00455">
    <property type="entry name" value="HTHTETR"/>
</dbReference>
<sequence length="208" mass="22624">MAVSNLEYPAVRTFTAKGLATRERIVVAASSLMLEHGVDAAKLEDIQAEARVSASQLYHYFEDKSALILAVIDHQTDAVLGMHRQILVRLDSFTALQEWRDLIVASIESNQCVGGCPLGSLASGLAESDPLARAALAKSFAEWQRMLRVGLETMRDHGELRADIDAESLSLSILASVQGGLLLSQTRRDSDAVRASVDMAIAYLKTLR</sequence>
<feature type="DNA-binding region" description="H-T-H motif" evidence="4">
    <location>
        <begin position="42"/>
        <end position="61"/>
    </location>
</feature>
<reference evidence="6 7" key="1">
    <citation type="journal article" date="2019" name="Microorganisms">
        <title>Systematic Affiliation and Genome Analysis of Subtercola vilae DB165(T) with Particular Emphasis on Cold Adaptation of an Isolate from a High-Altitude Cold Volcano Lake.</title>
        <authorList>
            <person name="Villalobos A.S."/>
            <person name="Wiese J."/>
            <person name="Imhoff J.F."/>
            <person name="Dorador C."/>
            <person name="Keller A."/>
            <person name="Hentschel U."/>
        </authorList>
    </citation>
    <scope>NUCLEOTIDE SEQUENCE [LARGE SCALE GENOMIC DNA]</scope>
    <source>
        <strain evidence="6 7">DB165</strain>
    </source>
</reference>
<organism evidence="6 7">
    <name type="scientific">Subtercola vilae</name>
    <dbReference type="NCBI Taxonomy" id="2056433"/>
    <lineage>
        <taxon>Bacteria</taxon>
        <taxon>Bacillati</taxon>
        <taxon>Actinomycetota</taxon>
        <taxon>Actinomycetes</taxon>
        <taxon>Micrococcales</taxon>
        <taxon>Microbacteriaceae</taxon>
        <taxon>Subtercola</taxon>
    </lineage>
</organism>
<dbReference type="AlphaFoldDB" id="A0A4V4RG66"/>
<dbReference type="GO" id="GO:0003677">
    <property type="term" value="F:DNA binding"/>
    <property type="evidence" value="ECO:0007669"/>
    <property type="project" value="UniProtKB-UniRule"/>
</dbReference>
<dbReference type="PANTHER" id="PTHR47506:SF3">
    <property type="entry name" value="HTH-TYPE TRANSCRIPTIONAL REGULATOR LMRA"/>
    <property type="match status" value="1"/>
</dbReference>
<keyword evidence="1" id="KW-0805">Transcription regulation</keyword>
<gene>
    <name evidence="6" type="ORF">D4765_01225</name>
</gene>
<dbReference type="InterPro" id="IPR036271">
    <property type="entry name" value="Tet_transcr_reg_TetR-rel_C_sf"/>
</dbReference>
<dbReference type="OrthoDB" id="4567939at2"/>
<dbReference type="Gene3D" id="1.10.357.10">
    <property type="entry name" value="Tetracycline Repressor, domain 2"/>
    <property type="match status" value="1"/>
</dbReference>
<evidence type="ECO:0000313" key="7">
    <source>
        <dbReference type="Proteomes" id="UP000306192"/>
    </source>
</evidence>
<dbReference type="PANTHER" id="PTHR47506">
    <property type="entry name" value="TRANSCRIPTIONAL REGULATORY PROTEIN"/>
    <property type="match status" value="1"/>
</dbReference>
<dbReference type="InterPro" id="IPR011075">
    <property type="entry name" value="TetR_C"/>
</dbReference>
<evidence type="ECO:0000256" key="1">
    <source>
        <dbReference type="ARBA" id="ARBA00023015"/>
    </source>
</evidence>
<accession>A0A4V4RG66</accession>
<dbReference type="PROSITE" id="PS50977">
    <property type="entry name" value="HTH_TETR_2"/>
    <property type="match status" value="1"/>
</dbReference>
<keyword evidence="2 4" id="KW-0238">DNA-binding</keyword>
<dbReference type="Pfam" id="PF16925">
    <property type="entry name" value="TetR_C_13"/>
    <property type="match status" value="1"/>
</dbReference>
<dbReference type="EMBL" id="QYRT01000002">
    <property type="protein sequence ID" value="TIH40634.1"/>
    <property type="molecule type" value="Genomic_DNA"/>
</dbReference>
<dbReference type="SUPFAM" id="SSF46689">
    <property type="entry name" value="Homeodomain-like"/>
    <property type="match status" value="1"/>
</dbReference>
<evidence type="ECO:0000313" key="6">
    <source>
        <dbReference type="EMBL" id="TIH40634.1"/>
    </source>
</evidence>
<evidence type="ECO:0000256" key="3">
    <source>
        <dbReference type="ARBA" id="ARBA00023163"/>
    </source>
</evidence>
<name>A0A4V4RG66_9MICO</name>
<proteinExistence type="predicted"/>
<feature type="domain" description="HTH tetR-type" evidence="5">
    <location>
        <begin position="19"/>
        <end position="79"/>
    </location>
</feature>
<evidence type="ECO:0000259" key="5">
    <source>
        <dbReference type="PROSITE" id="PS50977"/>
    </source>
</evidence>
<dbReference type="Pfam" id="PF00440">
    <property type="entry name" value="TetR_N"/>
    <property type="match status" value="1"/>
</dbReference>
<evidence type="ECO:0000256" key="4">
    <source>
        <dbReference type="PROSITE-ProRule" id="PRU00335"/>
    </source>
</evidence>
<dbReference type="Proteomes" id="UP000306192">
    <property type="component" value="Unassembled WGS sequence"/>
</dbReference>
<dbReference type="RefSeq" id="WP_136640407.1">
    <property type="nucleotide sequence ID" value="NZ_QYRT01000002.1"/>
</dbReference>
<evidence type="ECO:0000256" key="2">
    <source>
        <dbReference type="ARBA" id="ARBA00023125"/>
    </source>
</evidence>
<protein>
    <submittedName>
        <fullName evidence="6">TetR/AcrR family transcriptional regulator</fullName>
    </submittedName>
</protein>
<dbReference type="SUPFAM" id="SSF48498">
    <property type="entry name" value="Tetracyclin repressor-like, C-terminal domain"/>
    <property type="match status" value="1"/>
</dbReference>
<keyword evidence="3" id="KW-0804">Transcription</keyword>
<keyword evidence="7" id="KW-1185">Reference proteome</keyword>
<dbReference type="InterPro" id="IPR009057">
    <property type="entry name" value="Homeodomain-like_sf"/>
</dbReference>